<keyword evidence="2" id="KW-0472">Membrane</keyword>
<gene>
    <name evidence="3" type="ORF">J9253_14570</name>
</gene>
<reference evidence="3 4" key="1">
    <citation type="submission" date="2021-04" db="EMBL/GenBank/DDBJ databases">
        <title>Genomics, taxonomy and metabolism of representatives of sulfur bacteria of the genus Thiothrix: Thiothrix fructosivorans QT, Thiothrix unzii A1T and three new species, Thiothrix subterranea sp. nov., Thiothrix litoralis sp. nov. and 'Candidatus Thiothrix anitrata' sp. nov.</title>
        <authorList>
            <person name="Ravin N.V."/>
            <person name="Smolyakov D."/>
            <person name="Rudenko T.S."/>
            <person name="Mardanov A.V."/>
            <person name="Beletsky A.V."/>
            <person name="Markov N.D."/>
            <person name="Fomenkov A.I."/>
            <person name="Roberts R.J."/>
            <person name="Karnachuk O.V."/>
            <person name="Novikov A."/>
            <person name="Grabovich M.Y."/>
        </authorList>
    </citation>
    <scope>NUCLEOTIDE SEQUENCE [LARGE SCALE GENOMIC DNA]</scope>
    <source>
        <strain evidence="3 4">AS</strain>
    </source>
</reference>
<sequence>MKKLTLFSLPLHARLPRVLVTAAFIGVCLSGTALAEEKVWEIQSGNVLSKIVAEHYPGYANTQAIMQEILKRNPTAFSKPDVNSLIVGKTLTLPDAKDIPELEPPPPDPSPPQAGADPAAIAELKDTIAMLQEENAGLQEMVKGAVEAPAPDTNATDALQKQLDEAKQSLQESEAAKRTLEEQLASAKRDNETLQNDLQQIRAAVAVAENNAASAGNLPWILLGLLALLTIPLIWLLRRKREPVALVPTGTATATAAVDAPAPASAHVRPAVAAAVSPDDVPEMVTTVVEEVEEGNADAALKLDIARAYLDLRDAPAAADILKDVLVEGVGQQRQEAREILSFIT</sequence>
<keyword evidence="4" id="KW-1185">Reference proteome</keyword>
<evidence type="ECO:0000256" key="2">
    <source>
        <dbReference type="SAM" id="Phobius"/>
    </source>
</evidence>
<name>A0ABX7WP10_9GAMM</name>
<feature type="region of interest" description="Disordered" evidence="1">
    <location>
        <begin position="96"/>
        <end position="117"/>
    </location>
</feature>
<dbReference type="Gene3D" id="1.20.58.2200">
    <property type="match status" value="1"/>
</dbReference>
<accession>A0ABX7WP10</accession>
<evidence type="ECO:0000313" key="3">
    <source>
        <dbReference type="EMBL" id="QTR45220.1"/>
    </source>
</evidence>
<protein>
    <recommendedName>
        <fullName evidence="5">FimV N-terminal domain-containing protein</fullName>
    </recommendedName>
</protein>
<keyword evidence="2" id="KW-1133">Transmembrane helix</keyword>
<dbReference type="RefSeq" id="WP_210221644.1">
    <property type="nucleotide sequence ID" value="NZ_CP072801.1"/>
</dbReference>
<dbReference type="InterPro" id="IPR038440">
    <property type="entry name" value="FimV_C_sf"/>
</dbReference>
<evidence type="ECO:0008006" key="5">
    <source>
        <dbReference type="Google" id="ProtNLM"/>
    </source>
</evidence>
<evidence type="ECO:0000256" key="1">
    <source>
        <dbReference type="SAM" id="MobiDB-lite"/>
    </source>
</evidence>
<dbReference type="InterPro" id="IPR020011">
    <property type="entry name" value="FimV_C"/>
</dbReference>
<feature type="transmembrane region" description="Helical" evidence="2">
    <location>
        <begin position="218"/>
        <end position="237"/>
    </location>
</feature>
<proteinExistence type="predicted"/>
<keyword evidence="2" id="KW-0812">Transmembrane</keyword>
<dbReference type="Proteomes" id="UP000672039">
    <property type="component" value="Chromosome"/>
</dbReference>
<feature type="region of interest" description="Disordered" evidence="1">
    <location>
        <begin position="164"/>
        <end position="191"/>
    </location>
</feature>
<evidence type="ECO:0000313" key="4">
    <source>
        <dbReference type="Proteomes" id="UP000672039"/>
    </source>
</evidence>
<dbReference type="NCBIfam" id="TIGR03504">
    <property type="entry name" value="FimV_Cterm"/>
    <property type="match status" value="1"/>
</dbReference>
<dbReference type="SUPFAM" id="SSF90257">
    <property type="entry name" value="Myosin rod fragments"/>
    <property type="match status" value="1"/>
</dbReference>
<feature type="compositionally biased region" description="Pro residues" evidence="1">
    <location>
        <begin position="102"/>
        <end position="112"/>
    </location>
</feature>
<dbReference type="EMBL" id="CP072801">
    <property type="protein sequence ID" value="QTR45220.1"/>
    <property type="molecule type" value="Genomic_DNA"/>
</dbReference>
<feature type="compositionally biased region" description="Basic and acidic residues" evidence="1">
    <location>
        <begin position="174"/>
        <end position="191"/>
    </location>
</feature>
<organism evidence="3 4">
    <name type="scientific">Thiothrix litoralis</name>
    <dbReference type="NCBI Taxonomy" id="2891210"/>
    <lineage>
        <taxon>Bacteria</taxon>
        <taxon>Pseudomonadati</taxon>
        <taxon>Pseudomonadota</taxon>
        <taxon>Gammaproteobacteria</taxon>
        <taxon>Thiotrichales</taxon>
        <taxon>Thiotrichaceae</taxon>
        <taxon>Thiothrix</taxon>
    </lineage>
</organism>